<name>A0A8H7REE2_9FUNG</name>
<gene>
    <name evidence="3" type="ORF">INT46_006282</name>
</gene>
<protein>
    <submittedName>
        <fullName evidence="3">Uncharacterized protein</fullName>
    </submittedName>
</protein>
<dbReference type="EMBL" id="JAEPRC010000100">
    <property type="protein sequence ID" value="KAG2209118.1"/>
    <property type="molecule type" value="Genomic_DNA"/>
</dbReference>
<accession>A0A8H7REE2</accession>
<feature type="compositionally biased region" description="Polar residues" evidence="1">
    <location>
        <begin position="141"/>
        <end position="170"/>
    </location>
</feature>
<organism evidence="3 4">
    <name type="scientific">Mucor plumbeus</name>
    <dbReference type="NCBI Taxonomy" id="97098"/>
    <lineage>
        <taxon>Eukaryota</taxon>
        <taxon>Fungi</taxon>
        <taxon>Fungi incertae sedis</taxon>
        <taxon>Mucoromycota</taxon>
        <taxon>Mucoromycotina</taxon>
        <taxon>Mucoromycetes</taxon>
        <taxon>Mucorales</taxon>
        <taxon>Mucorineae</taxon>
        <taxon>Mucoraceae</taxon>
        <taxon>Mucor</taxon>
    </lineage>
</organism>
<evidence type="ECO:0000256" key="1">
    <source>
        <dbReference type="SAM" id="MobiDB-lite"/>
    </source>
</evidence>
<feature type="transmembrane region" description="Helical" evidence="2">
    <location>
        <begin position="6"/>
        <end position="28"/>
    </location>
</feature>
<feature type="region of interest" description="Disordered" evidence="1">
    <location>
        <begin position="136"/>
        <end position="192"/>
    </location>
</feature>
<dbReference type="OrthoDB" id="2213951at2759"/>
<proteinExistence type="predicted"/>
<sequence length="192" mass="21793">MEPWKWALIGIGIAIFFVINAGVIYCLYRNKNKAINVDKYHQEQPIENTIDEGIIANNSIKRKENQPDIDLYDQQQEYITAVQTALSPPRPLVVKDKILTTSNKIIHEQLNDNKGQDNQQELRVFSLSPLHVLSSEKPSERTNSVCSTSTTGRSMTPFQGHHINTPTINSIWRGPTPPWTQYPGRHDSINSS</sequence>
<dbReference type="Proteomes" id="UP000650833">
    <property type="component" value="Unassembled WGS sequence"/>
</dbReference>
<evidence type="ECO:0000256" key="2">
    <source>
        <dbReference type="SAM" id="Phobius"/>
    </source>
</evidence>
<keyword evidence="4" id="KW-1185">Reference proteome</keyword>
<keyword evidence="2" id="KW-1133">Transmembrane helix</keyword>
<dbReference type="AlphaFoldDB" id="A0A8H7REE2"/>
<keyword evidence="2" id="KW-0812">Transmembrane</keyword>
<comment type="caution">
    <text evidence="3">The sequence shown here is derived from an EMBL/GenBank/DDBJ whole genome shotgun (WGS) entry which is preliminary data.</text>
</comment>
<evidence type="ECO:0000313" key="3">
    <source>
        <dbReference type="EMBL" id="KAG2209118.1"/>
    </source>
</evidence>
<reference evidence="3" key="1">
    <citation type="submission" date="2020-12" db="EMBL/GenBank/DDBJ databases">
        <title>Metabolic potential, ecology and presence of endohyphal bacteria is reflected in genomic diversity of Mucoromycotina.</title>
        <authorList>
            <person name="Muszewska A."/>
            <person name="Okrasinska A."/>
            <person name="Steczkiewicz K."/>
            <person name="Drgas O."/>
            <person name="Orlowska M."/>
            <person name="Perlinska-Lenart U."/>
            <person name="Aleksandrzak-Piekarczyk T."/>
            <person name="Szatraj K."/>
            <person name="Zielenkiewicz U."/>
            <person name="Pilsyk S."/>
            <person name="Malc E."/>
            <person name="Mieczkowski P."/>
            <person name="Kruszewska J.S."/>
            <person name="Biernat P."/>
            <person name="Pawlowska J."/>
        </authorList>
    </citation>
    <scope>NUCLEOTIDE SEQUENCE</scope>
    <source>
        <strain evidence="3">CBS 226.32</strain>
    </source>
</reference>
<evidence type="ECO:0000313" key="4">
    <source>
        <dbReference type="Proteomes" id="UP000650833"/>
    </source>
</evidence>
<keyword evidence="2" id="KW-0472">Membrane</keyword>